<evidence type="ECO:0000259" key="16">
    <source>
        <dbReference type="SMART" id="SM00955"/>
    </source>
</evidence>
<dbReference type="FunFam" id="2.40.50.700:FF:000001">
    <property type="entry name" value="Exosome complex exonuclease exoribonuclease (Rrp44)"/>
    <property type="match status" value="1"/>
</dbReference>
<evidence type="ECO:0000256" key="4">
    <source>
        <dbReference type="ARBA" id="ARBA00016366"/>
    </source>
</evidence>
<sequence length="1114" mass="126344">MSLQTDKVGKLQAFTTDRFTKSKKTGVSKNVIECYIRNDISCKIKSCTKCQAIHPTDSNLLDLSSKELFILGVDVASRYIVCLEWPEIANILISQTVTDALRSRDRMQSIKALHTILKAPNRAAIFFTNTIPCVEHTQENFSYLKFSDYVKTHIPKRYTEFKNVEASTEGTEMDITSMNLEQFIRHKAQLPNPFGFSRYLSSEELEEGYAMKAFVKGKIKFKSMTTYKNEKIATVELGGQDPGTVWIVGNPCINRSVDGDTVYVKILSKAQVAFLDIFETDNSSINKNIAIIQPIDDYDDEKTLGLDNYKVEVGDEVTDEVFNPKVRNDKLVYGKVVGIAQRSWRPYVATLQVLTKNASMHMAVPLDINVPKINMFYLNKTEIEDYRFLVVIDDWPIGSRYPTGHFVRKIGKIGSLDTEIDALLIEHGISSSQSDLVFSQNVMNEMPVLNDGKTWKPEYSQIGRKDLRKKVIFSIDPVGSKDIDDAISFEETKNAKTGETEFEFGVHIADVTQFLINGSEADKEAKRRGTTIYLADRRFNMIPEILSENICSLRANNDRYAVSVMWKLDSKYQTKSVWFGRTLINSSAELCYESAQLSRRMERGALELESTEVKFVFNKDNTVSSANPKQKLEIHSVIEEAMVMANCSVASRILEGFSSSSMIRIHSNPIEEKFEEVESIAKFKGFDLDVSSNLALSTSLKIIQDAVSSKDNSFIRLLKSMTVLALSEASYVSSGTIPSTMGYSHYGLAVDAYTHFTSPIRRYADIVVHRQLLELLQHSDKEYLNDSSEQMDVTRIRAKGQPDIDELGSNKFIQELADHLNKKNRMSKKIQRASTLLFQSKYIMDLYATYTEESVLFYKTAVITKIYTHGFKANIPELGMTGMVPFKRMAQGNPSDETSYFLPLSLFTSKSADIETYIPFCKIKSFSKTSIVVKFPEEDKLSPPFLKKMFTNEEKETEYKIVTQKEYLSAVKTYTSIKTKDGSKSRMIREIEMEFRVFEPISVSINISKSEFRWMEPYFCVLSKSELVGTSSGSLNLVNMDSILEKKSFPETRRIKTENGNVETKTSEKGVSSNTVQNTNSKNSKHSSFSAESSQLYSIIDKFRLLSITEHEII</sequence>
<organism evidence="17 18">
    <name type="scientific">Smittium megazygosporum</name>
    <dbReference type="NCBI Taxonomy" id="133381"/>
    <lineage>
        <taxon>Eukaryota</taxon>
        <taxon>Fungi</taxon>
        <taxon>Fungi incertae sedis</taxon>
        <taxon>Zoopagomycota</taxon>
        <taxon>Kickxellomycotina</taxon>
        <taxon>Harpellomycetes</taxon>
        <taxon>Harpellales</taxon>
        <taxon>Legeriomycetaceae</taxon>
        <taxon>Smittium</taxon>
    </lineage>
</organism>
<keyword evidence="9" id="KW-0269">Exonuclease</keyword>
<dbReference type="InterPro" id="IPR012340">
    <property type="entry name" value="NA-bd_OB-fold"/>
</dbReference>
<keyword evidence="6" id="KW-0540">Nuclease</keyword>
<dbReference type="PANTHER" id="PTHR23355">
    <property type="entry name" value="RIBONUCLEASE"/>
    <property type="match status" value="1"/>
</dbReference>
<evidence type="ECO:0000256" key="15">
    <source>
        <dbReference type="SAM" id="MobiDB-lite"/>
    </source>
</evidence>
<dbReference type="SMART" id="SM00955">
    <property type="entry name" value="RNB"/>
    <property type="match status" value="1"/>
</dbReference>
<feature type="domain" description="RNB" evidence="16">
    <location>
        <begin position="464"/>
        <end position="778"/>
    </location>
</feature>
<keyword evidence="5" id="KW-0698">rRNA processing</keyword>
<keyword evidence="8" id="KW-0271">Exosome</keyword>
<dbReference type="InterPro" id="IPR001900">
    <property type="entry name" value="RNase_II/R"/>
</dbReference>
<dbReference type="SUPFAM" id="SSF50249">
    <property type="entry name" value="Nucleic acid-binding proteins"/>
    <property type="match status" value="2"/>
</dbReference>
<protein>
    <recommendedName>
        <fullName evidence="4">DIS3-like exonuclease 1</fullName>
    </recommendedName>
    <alternativeName>
        <fullName evidence="13">Ribosomal RNA-processing protein 44</fullName>
    </alternativeName>
</protein>
<dbReference type="Gene3D" id="3.40.50.1010">
    <property type="entry name" value="5'-nuclease"/>
    <property type="match status" value="1"/>
</dbReference>
<dbReference type="Pfam" id="PF00773">
    <property type="entry name" value="RNB"/>
    <property type="match status" value="2"/>
</dbReference>
<dbReference type="PROSITE" id="PS01175">
    <property type="entry name" value="RIBONUCLEASE_II"/>
    <property type="match status" value="1"/>
</dbReference>
<dbReference type="Gene3D" id="2.40.50.700">
    <property type="match status" value="1"/>
</dbReference>
<dbReference type="Pfam" id="PF17849">
    <property type="entry name" value="OB_Dis3"/>
    <property type="match status" value="1"/>
</dbReference>
<dbReference type="GO" id="GO:0016075">
    <property type="term" value="P:rRNA catabolic process"/>
    <property type="evidence" value="ECO:0007669"/>
    <property type="project" value="TreeGrafter"/>
</dbReference>
<evidence type="ECO:0000256" key="12">
    <source>
        <dbReference type="ARBA" id="ARBA00023242"/>
    </source>
</evidence>
<dbReference type="GO" id="GO:0000177">
    <property type="term" value="C:cytoplasmic exosome (RNase complex)"/>
    <property type="evidence" value="ECO:0007669"/>
    <property type="project" value="TreeGrafter"/>
</dbReference>
<feature type="region of interest" description="Disordered" evidence="15">
    <location>
        <begin position="1054"/>
        <end position="1087"/>
    </location>
</feature>
<evidence type="ECO:0000256" key="1">
    <source>
        <dbReference type="ARBA" id="ARBA00001946"/>
    </source>
</evidence>
<keyword evidence="10" id="KW-0460">Magnesium</keyword>
<accession>A0A2T9ZB92</accession>
<evidence type="ECO:0000313" key="17">
    <source>
        <dbReference type="EMBL" id="PVV01842.1"/>
    </source>
</evidence>
<evidence type="ECO:0000256" key="6">
    <source>
        <dbReference type="ARBA" id="ARBA00022722"/>
    </source>
</evidence>
<dbReference type="GO" id="GO:0003723">
    <property type="term" value="F:RNA binding"/>
    <property type="evidence" value="ECO:0007669"/>
    <property type="project" value="UniProtKB-KW"/>
</dbReference>
<evidence type="ECO:0000256" key="7">
    <source>
        <dbReference type="ARBA" id="ARBA00022801"/>
    </source>
</evidence>
<dbReference type="GO" id="GO:0000176">
    <property type="term" value="C:nuclear exosome (RNase complex)"/>
    <property type="evidence" value="ECO:0007669"/>
    <property type="project" value="UniProtKB-ARBA"/>
</dbReference>
<dbReference type="InterPro" id="IPR041505">
    <property type="entry name" value="Dis3_CSD2"/>
</dbReference>
<keyword evidence="18" id="KW-1185">Reference proteome</keyword>
<comment type="cofactor">
    <cofactor evidence="1">
        <name>Mg(2+)</name>
        <dbReference type="ChEBI" id="CHEBI:18420"/>
    </cofactor>
</comment>
<keyword evidence="11" id="KW-0694">RNA-binding</keyword>
<dbReference type="InterPro" id="IPR022966">
    <property type="entry name" value="RNase_II/R_CS"/>
</dbReference>
<proteinExistence type="inferred from homology"/>
<comment type="similarity">
    <text evidence="3 14">Belongs to the RNR ribonuclease family.</text>
</comment>
<evidence type="ECO:0000256" key="8">
    <source>
        <dbReference type="ARBA" id="ARBA00022835"/>
    </source>
</evidence>
<dbReference type="GO" id="GO:0000175">
    <property type="term" value="F:3'-5'-RNA exonuclease activity"/>
    <property type="evidence" value="ECO:0007669"/>
    <property type="project" value="UniProtKB-ARBA"/>
</dbReference>
<comment type="caution">
    <text evidence="17">The sequence shown here is derived from an EMBL/GenBank/DDBJ whole genome shotgun (WGS) entry which is preliminary data.</text>
</comment>
<dbReference type="STRING" id="133381.A0A2T9ZB92"/>
<evidence type="ECO:0000256" key="10">
    <source>
        <dbReference type="ARBA" id="ARBA00022842"/>
    </source>
</evidence>
<evidence type="ECO:0000256" key="5">
    <source>
        <dbReference type="ARBA" id="ARBA00022552"/>
    </source>
</evidence>
<gene>
    <name evidence="17" type="ORF">BB560_003723</name>
</gene>
<reference evidence="17 18" key="1">
    <citation type="journal article" date="2018" name="MBio">
        <title>Comparative Genomics Reveals the Core Gene Toolbox for the Fungus-Insect Symbiosis.</title>
        <authorList>
            <person name="Wang Y."/>
            <person name="Stata M."/>
            <person name="Wang W."/>
            <person name="Stajich J.E."/>
            <person name="White M.M."/>
            <person name="Moncalvo J.M."/>
        </authorList>
    </citation>
    <scope>NUCLEOTIDE SEQUENCE [LARGE SCALE GENOMIC DNA]</scope>
    <source>
        <strain evidence="17 18">SC-DP-2</strain>
    </source>
</reference>
<dbReference type="GO" id="GO:0006364">
    <property type="term" value="P:rRNA processing"/>
    <property type="evidence" value="ECO:0007669"/>
    <property type="project" value="UniProtKB-KW"/>
</dbReference>
<evidence type="ECO:0000256" key="14">
    <source>
        <dbReference type="RuleBase" id="RU003901"/>
    </source>
</evidence>
<dbReference type="AlphaFoldDB" id="A0A2T9ZB92"/>
<dbReference type="OrthoDB" id="372421at2759"/>
<evidence type="ECO:0000256" key="11">
    <source>
        <dbReference type="ARBA" id="ARBA00022884"/>
    </source>
</evidence>
<dbReference type="EMBL" id="MBFS01000765">
    <property type="protein sequence ID" value="PVV01842.1"/>
    <property type="molecule type" value="Genomic_DNA"/>
</dbReference>
<dbReference type="PANTHER" id="PTHR23355:SF30">
    <property type="entry name" value="DIS3-LIKE EXONUCLEASE 1"/>
    <property type="match status" value="1"/>
</dbReference>
<evidence type="ECO:0000313" key="18">
    <source>
        <dbReference type="Proteomes" id="UP000245609"/>
    </source>
</evidence>
<dbReference type="GO" id="GO:0000956">
    <property type="term" value="P:nuclear-transcribed mRNA catabolic process"/>
    <property type="evidence" value="ECO:0007669"/>
    <property type="project" value="UniProtKB-ARBA"/>
</dbReference>
<evidence type="ECO:0000256" key="2">
    <source>
        <dbReference type="ARBA" id="ARBA00004123"/>
    </source>
</evidence>
<evidence type="ECO:0000256" key="9">
    <source>
        <dbReference type="ARBA" id="ARBA00022839"/>
    </source>
</evidence>
<dbReference type="Gene3D" id="2.40.50.690">
    <property type="match status" value="1"/>
</dbReference>
<dbReference type="Proteomes" id="UP000245609">
    <property type="component" value="Unassembled WGS sequence"/>
</dbReference>
<keyword evidence="7" id="KW-0378">Hydrolase</keyword>
<dbReference type="InterPro" id="IPR050180">
    <property type="entry name" value="RNR_Ribonuclease"/>
</dbReference>
<evidence type="ECO:0000256" key="3">
    <source>
        <dbReference type="ARBA" id="ARBA00005785"/>
    </source>
</evidence>
<comment type="subcellular location">
    <subcellularLocation>
        <location evidence="2">Nucleus</location>
    </subcellularLocation>
</comment>
<name>A0A2T9ZB92_9FUNG</name>
<evidence type="ECO:0000256" key="13">
    <source>
        <dbReference type="ARBA" id="ARBA00077930"/>
    </source>
</evidence>
<keyword evidence="12" id="KW-0539">Nucleus</keyword>
<feature type="compositionally biased region" description="Polar residues" evidence="15">
    <location>
        <begin position="1058"/>
        <end position="1087"/>
    </location>
</feature>